<dbReference type="GO" id="GO:0016491">
    <property type="term" value="F:oxidoreductase activity"/>
    <property type="evidence" value="ECO:0007669"/>
    <property type="project" value="UniProtKB-KW"/>
</dbReference>
<dbReference type="Gene3D" id="3.50.50.60">
    <property type="entry name" value="FAD/NAD(P)-binding domain"/>
    <property type="match status" value="2"/>
</dbReference>
<evidence type="ECO:0000256" key="1">
    <source>
        <dbReference type="ARBA" id="ARBA00001974"/>
    </source>
</evidence>
<comment type="caution">
    <text evidence="7">The sequence shown here is derived from an EMBL/GenBank/DDBJ whole genome shotgun (WGS) entry which is preliminary data.</text>
</comment>
<dbReference type="SUPFAM" id="SSF51905">
    <property type="entry name" value="FAD/NAD(P)-binding domain"/>
    <property type="match status" value="1"/>
</dbReference>
<dbReference type="RefSeq" id="WP_107644221.1">
    <property type="nucleotide sequence ID" value="NZ_CABIWM010000004.1"/>
</dbReference>
<dbReference type="EMBL" id="JAFNLT010000001">
    <property type="protein sequence ID" value="MBO1225760.1"/>
    <property type="molecule type" value="Genomic_DNA"/>
</dbReference>
<dbReference type="OrthoDB" id="9806179at2"/>
<dbReference type="PRINTS" id="PR00368">
    <property type="entry name" value="FADPNR"/>
</dbReference>
<evidence type="ECO:0000259" key="5">
    <source>
        <dbReference type="Pfam" id="PF07992"/>
    </source>
</evidence>
<evidence type="ECO:0000313" key="8">
    <source>
        <dbReference type="Proteomes" id="UP000240400"/>
    </source>
</evidence>
<evidence type="ECO:0000313" key="9">
    <source>
        <dbReference type="Proteomes" id="UP000664081"/>
    </source>
</evidence>
<dbReference type="PANTHER" id="PTHR48105">
    <property type="entry name" value="THIOREDOXIN REDUCTASE 1-RELATED-RELATED"/>
    <property type="match status" value="1"/>
</dbReference>
<reference evidence="7" key="2">
    <citation type="submission" date="2018-03" db="EMBL/GenBank/DDBJ databases">
        <authorList>
            <person name="Keele B.F."/>
        </authorList>
    </citation>
    <scope>NUCLEOTIDE SEQUENCE</scope>
    <source>
        <strain evidence="7">SNUC 4337</strain>
    </source>
</reference>
<proteinExistence type="predicted"/>
<evidence type="ECO:0000313" key="7">
    <source>
        <dbReference type="EMBL" id="PTK59094.1"/>
    </source>
</evidence>
<protein>
    <submittedName>
        <fullName evidence="7">NAD(P)/FAD-dependent oxidoreductase</fullName>
    </submittedName>
</protein>
<reference evidence="7 8" key="1">
    <citation type="journal article" date="2016" name="Front. Microbiol.">
        <title>Comprehensive Phylogenetic Analysis of Bovine Non-aureus Staphylococci Species Based on Whole-Genome Sequencing.</title>
        <authorList>
            <person name="Naushad S."/>
            <person name="Barkema H.W."/>
            <person name="Luby C."/>
            <person name="Condas L.A."/>
            <person name="Nobrega D.B."/>
            <person name="Carson D.A."/>
            <person name="De Buck J."/>
        </authorList>
    </citation>
    <scope>NUCLEOTIDE SEQUENCE [LARGE SCALE GENOMIC DNA]</scope>
    <source>
        <strain evidence="7 8">SNUC 4337</strain>
    </source>
</reference>
<dbReference type="Proteomes" id="UP000240400">
    <property type="component" value="Unassembled WGS sequence"/>
</dbReference>
<sequence>MDYEVIVIGGGPAGLSAALNFGRGMKRTLVIDEDKPRNRVTNESHSYLTQDGISPIEFKQKAKRDVAKYEDVSFLEDSVLDIQQCATGFEVVTQRRSFKAKQVLIATGLREKGPNISGFNEFYGQSIFYCPWCDGYEMRNRTLAIIYADEMMIHMVKLLSNFSKKLIVFTNGENNIALEDKVILDKKGIDLYTEPITQFIGDNGDLDAIKLANEKTVKVEGAFTKMDWDTHFSFLENLSIKRDENDKIEISPFGETSVEGIYIAGETKDNFAGQLIDAASNGGMVAKMMMMTQINEDF</sequence>
<reference evidence="6 9" key="3">
    <citation type="submission" date="2021-03" db="EMBL/GenBank/DDBJ databases">
        <title>Staphylococci and Mammaliicocci in bats.</title>
        <authorList>
            <person name="Fountain K."/>
        </authorList>
    </citation>
    <scope>NUCLEOTIDE SEQUENCE [LARGE SCALE GENOMIC DNA]</scope>
    <source>
        <strain evidence="6 9">18_1_E_SW</strain>
    </source>
</reference>
<evidence type="ECO:0000256" key="4">
    <source>
        <dbReference type="ARBA" id="ARBA00023002"/>
    </source>
</evidence>
<dbReference type="Proteomes" id="UP000664081">
    <property type="component" value="Unassembled WGS sequence"/>
</dbReference>
<feature type="domain" description="FAD/NAD(P)-binding" evidence="5">
    <location>
        <begin position="3"/>
        <end position="268"/>
    </location>
</feature>
<evidence type="ECO:0000256" key="3">
    <source>
        <dbReference type="ARBA" id="ARBA00022630"/>
    </source>
</evidence>
<keyword evidence="9" id="KW-1185">Reference proteome</keyword>
<organism evidence="7 8">
    <name type="scientific">Staphylococcus nepalensis</name>
    <dbReference type="NCBI Taxonomy" id="214473"/>
    <lineage>
        <taxon>Bacteria</taxon>
        <taxon>Bacillati</taxon>
        <taxon>Bacillota</taxon>
        <taxon>Bacilli</taxon>
        <taxon>Bacillales</taxon>
        <taxon>Staphylococcaceae</taxon>
        <taxon>Staphylococcus</taxon>
    </lineage>
</organism>
<dbReference type="EMBL" id="PZHR01000029">
    <property type="protein sequence ID" value="PTK59094.1"/>
    <property type="molecule type" value="Genomic_DNA"/>
</dbReference>
<name>A0A2T4SAP6_9STAP</name>
<dbReference type="InterPro" id="IPR050097">
    <property type="entry name" value="Ferredoxin-NADP_redctase_2"/>
</dbReference>
<dbReference type="InterPro" id="IPR023753">
    <property type="entry name" value="FAD/NAD-binding_dom"/>
</dbReference>
<dbReference type="InterPro" id="IPR036188">
    <property type="entry name" value="FAD/NAD-bd_sf"/>
</dbReference>
<dbReference type="PRINTS" id="PR00469">
    <property type="entry name" value="PNDRDTASEII"/>
</dbReference>
<accession>A0A2T4SAP6</accession>
<keyword evidence="3" id="KW-0285">Flavoprotein</keyword>
<gene>
    <name evidence="7" type="ORF">BUZ61_06975</name>
    <name evidence="6" type="ORF">J3T88_00300</name>
</gene>
<dbReference type="AlphaFoldDB" id="A0A2T4SAP6"/>
<evidence type="ECO:0000256" key="2">
    <source>
        <dbReference type="ARBA" id="ARBA00011738"/>
    </source>
</evidence>
<dbReference type="Pfam" id="PF07992">
    <property type="entry name" value="Pyr_redox_2"/>
    <property type="match status" value="1"/>
</dbReference>
<comment type="subunit">
    <text evidence="2">Homodimer.</text>
</comment>
<evidence type="ECO:0000313" key="6">
    <source>
        <dbReference type="EMBL" id="MBO1225760.1"/>
    </source>
</evidence>
<keyword evidence="4" id="KW-0560">Oxidoreductase</keyword>
<comment type="cofactor">
    <cofactor evidence="1">
        <name>FAD</name>
        <dbReference type="ChEBI" id="CHEBI:57692"/>
    </cofactor>
</comment>